<dbReference type="SUPFAM" id="SSF51735">
    <property type="entry name" value="NAD(P)-binding Rossmann-fold domains"/>
    <property type="match status" value="1"/>
</dbReference>
<reference evidence="3 4" key="1">
    <citation type="submission" date="2023-12" db="EMBL/GenBank/DDBJ databases">
        <title>Streptomyces sp. V4-01.</title>
        <authorList>
            <person name="Somphong A."/>
            <person name="Phongsopitanun W."/>
        </authorList>
    </citation>
    <scope>NUCLEOTIDE SEQUENCE [LARGE SCALE GENOMIC DNA]</scope>
    <source>
        <strain evidence="3 4">V4-01</strain>
    </source>
</reference>
<dbReference type="PRINTS" id="PR00081">
    <property type="entry name" value="GDHRDH"/>
</dbReference>
<dbReference type="InterPro" id="IPR052228">
    <property type="entry name" value="Sec_Metab_Biosynth_Oxidored"/>
</dbReference>
<feature type="region of interest" description="Disordered" evidence="2">
    <location>
        <begin position="270"/>
        <end position="293"/>
    </location>
</feature>
<name>A0ABU7PJB1_9ACTN</name>
<dbReference type="RefSeq" id="WP_330799615.1">
    <property type="nucleotide sequence ID" value="NZ_JAZEWV010000036.1"/>
</dbReference>
<dbReference type="EMBL" id="JAZEWV010000036">
    <property type="protein sequence ID" value="MEE4545910.1"/>
    <property type="molecule type" value="Genomic_DNA"/>
</dbReference>
<evidence type="ECO:0000256" key="1">
    <source>
        <dbReference type="ARBA" id="ARBA00023002"/>
    </source>
</evidence>
<dbReference type="InterPro" id="IPR036291">
    <property type="entry name" value="NAD(P)-bd_dom_sf"/>
</dbReference>
<keyword evidence="4" id="KW-1185">Reference proteome</keyword>
<accession>A0ABU7PJB1</accession>
<dbReference type="Gene3D" id="3.40.50.720">
    <property type="entry name" value="NAD(P)-binding Rossmann-like Domain"/>
    <property type="match status" value="1"/>
</dbReference>
<comment type="caution">
    <text evidence="3">The sequence shown here is derived from an EMBL/GenBank/DDBJ whole genome shotgun (WGS) entry which is preliminary data.</text>
</comment>
<evidence type="ECO:0000256" key="2">
    <source>
        <dbReference type="SAM" id="MobiDB-lite"/>
    </source>
</evidence>
<dbReference type="PANTHER" id="PTHR47534">
    <property type="entry name" value="YALI0E05731P"/>
    <property type="match status" value="1"/>
</dbReference>
<feature type="compositionally biased region" description="Low complexity" evidence="2">
    <location>
        <begin position="279"/>
        <end position="293"/>
    </location>
</feature>
<dbReference type="PANTHER" id="PTHR47534:SF3">
    <property type="entry name" value="ALCOHOL DEHYDROGENASE-LIKE C-TERMINAL DOMAIN-CONTAINING PROTEIN"/>
    <property type="match status" value="1"/>
</dbReference>
<sequence>MKTIVIAGGTDGIGKALAATRLEGGDTVVVIGRNEVKGKAFLDAAEQLGARDRAYFLPADLGLLAENERVLASLRARFPVIDTLVFCARFYRSERTETAEGLEENFALFYLSRYLFGHGLADALEGAEQPVVVNVAGPGAGLGVVRWDDLQLRRGYHGGAALGQGGKLNDLLGVSFAERHGDRGIRYVLIHPGVTSTSFAGEYDAGTLGQIAAMQAQAKPVSAALPPILAAIDGPPAQALSAFVEGTRISVERSGFDRGAARRLEEATEQLLRDRRGAPRGAAPEAAPGIDLS</sequence>
<dbReference type="InterPro" id="IPR002347">
    <property type="entry name" value="SDR_fam"/>
</dbReference>
<organism evidence="3 4">
    <name type="scientific">Actinacidiphila polyblastidii</name>
    <dbReference type="NCBI Taxonomy" id="3110430"/>
    <lineage>
        <taxon>Bacteria</taxon>
        <taxon>Bacillati</taxon>
        <taxon>Actinomycetota</taxon>
        <taxon>Actinomycetes</taxon>
        <taxon>Kitasatosporales</taxon>
        <taxon>Streptomycetaceae</taxon>
        <taxon>Actinacidiphila</taxon>
    </lineage>
</organism>
<evidence type="ECO:0000313" key="3">
    <source>
        <dbReference type="EMBL" id="MEE4545910.1"/>
    </source>
</evidence>
<protein>
    <submittedName>
        <fullName evidence="3">SDR family NAD(P)-dependent oxidoreductase</fullName>
    </submittedName>
</protein>
<gene>
    <name evidence="3" type="ORF">V2S66_28560</name>
</gene>
<dbReference type="Proteomes" id="UP001344658">
    <property type="component" value="Unassembled WGS sequence"/>
</dbReference>
<keyword evidence="1" id="KW-0560">Oxidoreductase</keyword>
<dbReference type="Pfam" id="PF00106">
    <property type="entry name" value="adh_short"/>
    <property type="match status" value="1"/>
</dbReference>
<evidence type="ECO:0000313" key="4">
    <source>
        <dbReference type="Proteomes" id="UP001344658"/>
    </source>
</evidence>
<proteinExistence type="predicted"/>